<dbReference type="Gene3D" id="3.60.40.10">
    <property type="entry name" value="PPM-type phosphatase domain"/>
    <property type="match status" value="1"/>
</dbReference>
<dbReference type="InterPro" id="IPR036457">
    <property type="entry name" value="PPM-type-like_dom_sf"/>
</dbReference>
<keyword evidence="2" id="KW-1185">Reference proteome</keyword>
<protein>
    <recommendedName>
        <fullName evidence="3">PPM-type phosphatase domain-containing protein</fullName>
    </recommendedName>
</protein>
<comment type="caution">
    <text evidence="1">The sequence shown here is derived from an EMBL/GenBank/DDBJ whole genome shotgun (WGS) entry which is preliminary data.</text>
</comment>
<evidence type="ECO:0000313" key="1">
    <source>
        <dbReference type="EMBL" id="RZB68287.1"/>
    </source>
</evidence>
<evidence type="ECO:0000313" key="2">
    <source>
        <dbReference type="Proteomes" id="UP000289340"/>
    </source>
</evidence>
<evidence type="ECO:0008006" key="3">
    <source>
        <dbReference type="Google" id="ProtNLM"/>
    </source>
</evidence>
<gene>
    <name evidence="1" type="ORF">D0Y65_038178</name>
</gene>
<reference evidence="1 2" key="1">
    <citation type="submission" date="2018-09" db="EMBL/GenBank/DDBJ databases">
        <title>A high-quality reference genome of wild soybean provides a powerful tool to mine soybean genomes.</title>
        <authorList>
            <person name="Xie M."/>
            <person name="Chung C.Y.L."/>
            <person name="Li M.-W."/>
            <person name="Wong F.-L."/>
            <person name="Chan T.-F."/>
            <person name="Lam H.-M."/>
        </authorList>
    </citation>
    <scope>NUCLEOTIDE SEQUENCE [LARGE SCALE GENOMIC DNA]</scope>
    <source>
        <strain evidence="2">cv. W05</strain>
        <tissue evidence="1">Hypocotyl of etiolated seedlings</tissue>
    </source>
</reference>
<sequence>MDKEVKLQKNLDCSSSGTTAVVIIKHRVKVLSLLIWVTQEQYWEQSVMKKLMAIQLTTDLKPELPQATVMSYMVWDVLSNNEVASIVWGVDSEEAVVEAATAAWNEKYPSYMADDCTVVCLILHKKSQLGA</sequence>
<dbReference type="AlphaFoldDB" id="A0A445H3V8"/>
<organism evidence="1 2">
    <name type="scientific">Glycine soja</name>
    <name type="common">Wild soybean</name>
    <dbReference type="NCBI Taxonomy" id="3848"/>
    <lineage>
        <taxon>Eukaryota</taxon>
        <taxon>Viridiplantae</taxon>
        <taxon>Streptophyta</taxon>
        <taxon>Embryophyta</taxon>
        <taxon>Tracheophyta</taxon>
        <taxon>Spermatophyta</taxon>
        <taxon>Magnoliopsida</taxon>
        <taxon>eudicotyledons</taxon>
        <taxon>Gunneridae</taxon>
        <taxon>Pentapetalae</taxon>
        <taxon>rosids</taxon>
        <taxon>fabids</taxon>
        <taxon>Fabales</taxon>
        <taxon>Fabaceae</taxon>
        <taxon>Papilionoideae</taxon>
        <taxon>50 kb inversion clade</taxon>
        <taxon>NPAAA clade</taxon>
        <taxon>indigoferoid/millettioid clade</taxon>
        <taxon>Phaseoleae</taxon>
        <taxon>Glycine</taxon>
        <taxon>Glycine subgen. Soja</taxon>
    </lineage>
</organism>
<name>A0A445H3V8_GLYSO</name>
<dbReference type="SUPFAM" id="SSF81606">
    <property type="entry name" value="PP2C-like"/>
    <property type="match status" value="1"/>
</dbReference>
<dbReference type="EMBL" id="QZWG01000014">
    <property type="protein sequence ID" value="RZB68287.1"/>
    <property type="molecule type" value="Genomic_DNA"/>
</dbReference>
<dbReference type="Proteomes" id="UP000289340">
    <property type="component" value="Chromosome 14"/>
</dbReference>
<proteinExistence type="predicted"/>
<accession>A0A445H3V8</accession>